<evidence type="ECO:0000313" key="2">
    <source>
        <dbReference type="Proteomes" id="UP000515153"/>
    </source>
</evidence>
<accession>A0A6P8B0Z3</accession>
<keyword evidence="1" id="KW-0472">Membrane</keyword>
<keyword evidence="2" id="KW-1185">Reference proteome</keyword>
<evidence type="ECO:0000256" key="1">
    <source>
        <dbReference type="SAM" id="Phobius"/>
    </source>
</evidence>
<dbReference type="AlphaFoldDB" id="A0A6P8B0Z3"/>
<name>A0A6P8B0Z3_PYRGI</name>
<reference evidence="3" key="2">
    <citation type="submission" date="2019-10" db="EMBL/GenBank/DDBJ databases">
        <authorList>
            <consortium name="NCBI Genome Project"/>
        </authorList>
    </citation>
    <scope>NUCLEOTIDE SEQUENCE</scope>
    <source>
        <strain evidence="3">NI907</strain>
    </source>
</reference>
<keyword evidence="1" id="KW-1133">Transmembrane helix</keyword>
<organism evidence="2 3">
    <name type="scientific">Pyricularia grisea</name>
    <name type="common">Crabgrass-specific blast fungus</name>
    <name type="synonym">Magnaporthe grisea</name>
    <dbReference type="NCBI Taxonomy" id="148305"/>
    <lineage>
        <taxon>Eukaryota</taxon>
        <taxon>Fungi</taxon>
        <taxon>Dikarya</taxon>
        <taxon>Ascomycota</taxon>
        <taxon>Pezizomycotina</taxon>
        <taxon>Sordariomycetes</taxon>
        <taxon>Sordariomycetidae</taxon>
        <taxon>Magnaporthales</taxon>
        <taxon>Pyriculariaceae</taxon>
        <taxon>Pyricularia</taxon>
    </lineage>
</organism>
<evidence type="ECO:0000313" key="3">
    <source>
        <dbReference type="RefSeq" id="XP_030980848.1"/>
    </source>
</evidence>
<dbReference type="KEGG" id="pgri:PgNI_07333"/>
<proteinExistence type="predicted"/>
<feature type="transmembrane region" description="Helical" evidence="1">
    <location>
        <begin position="52"/>
        <end position="70"/>
    </location>
</feature>
<keyword evidence="1" id="KW-0812">Transmembrane</keyword>
<gene>
    <name evidence="3" type="ORF">PgNI_07333</name>
</gene>
<sequence length="193" mass="21873">PRRERCDHASPSCLSKGKGGLVSTWIVPFIKEAGGVSKTNNRATSSRHKTTIVSLACFFPCLLFSVMSCARETIRRGKKIAMLRKTMSLRMDQWRRIYFSFPSSSSLLTDGISDRNLQVGTKKGNEFPSRSHTVTWKRSRCISNLRTVKEALYQVRASARQVKIWVATMVCPFFLPVFPGSKYSTVVLIFFFC</sequence>
<dbReference type="RefSeq" id="XP_030980848.1">
    <property type="nucleotide sequence ID" value="XM_031127347.1"/>
</dbReference>
<reference evidence="3" key="1">
    <citation type="journal article" date="2019" name="Mol. Biol. Evol.">
        <title>Blast fungal genomes show frequent chromosomal changes, gene gains and losses, and effector gene turnover.</title>
        <authorList>
            <person name="Gomez Luciano L.B."/>
            <person name="Jason Tsai I."/>
            <person name="Chuma I."/>
            <person name="Tosa Y."/>
            <person name="Chen Y.H."/>
            <person name="Li J.Y."/>
            <person name="Li M.Y."/>
            <person name="Jade Lu M.Y."/>
            <person name="Nakayashiki H."/>
            <person name="Li W.H."/>
        </authorList>
    </citation>
    <scope>NUCLEOTIDE SEQUENCE</scope>
    <source>
        <strain evidence="3">NI907</strain>
    </source>
</reference>
<dbReference type="Proteomes" id="UP000515153">
    <property type="component" value="Unplaced"/>
</dbReference>
<protein>
    <submittedName>
        <fullName evidence="3">Uncharacterized protein</fullName>
    </submittedName>
</protein>
<feature type="non-terminal residue" evidence="3">
    <location>
        <position position="1"/>
    </location>
</feature>
<dbReference type="GeneID" id="41962256"/>
<reference evidence="3" key="3">
    <citation type="submission" date="2025-08" db="UniProtKB">
        <authorList>
            <consortium name="RefSeq"/>
        </authorList>
    </citation>
    <scope>IDENTIFICATION</scope>
    <source>
        <strain evidence="3">NI907</strain>
    </source>
</reference>